<name>X1CXY0_9ZZZZ</name>
<protein>
    <submittedName>
        <fullName evidence="1">Uncharacterized protein</fullName>
    </submittedName>
</protein>
<comment type="caution">
    <text evidence="1">The sequence shown here is derived from an EMBL/GenBank/DDBJ whole genome shotgun (WGS) entry which is preliminary data.</text>
</comment>
<accession>X1CXY0</accession>
<evidence type="ECO:0000313" key="1">
    <source>
        <dbReference type="EMBL" id="GAG89071.1"/>
    </source>
</evidence>
<dbReference type="AlphaFoldDB" id="X1CXY0"/>
<gene>
    <name evidence="1" type="ORF">S01H4_24984</name>
</gene>
<dbReference type="EMBL" id="BART01011828">
    <property type="protein sequence ID" value="GAG89071.1"/>
    <property type="molecule type" value="Genomic_DNA"/>
</dbReference>
<organism evidence="1">
    <name type="scientific">marine sediment metagenome</name>
    <dbReference type="NCBI Taxonomy" id="412755"/>
    <lineage>
        <taxon>unclassified sequences</taxon>
        <taxon>metagenomes</taxon>
        <taxon>ecological metagenomes</taxon>
    </lineage>
</organism>
<dbReference type="InterPro" id="IPR018701">
    <property type="entry name" value="DUF2206_membrane"/>
</dbReference>
<dbReference type="Pfam" id="PF09971">
    <property type="entry name" value="DUF2206"/>
    <property type="match status" value="1"/>
</dbReference>
<reference evidence="1" key="1">
    <citation type="journal article" date="2014" name="Front. Microbiol.">
        <title>High frequency of phylogenetically diverse reductive dehalogenase-homologous genes in deep subseafloor sedimentary metagenomes.</title>
        <authorList>
            <person name="Kawai M."/>
            <person name="Futagami T."/>
            <person name="Toyoda A."/>
            <person name="Takaki Y."/>
            <person name="Nishi S."/>
            <person name="Hori S."/>
            <person name="Arai W."/>
            <person name="Tsubouchi T."/>
            <person name="Morono Y."/>
            <person name="Uchiyama I."/>
            <person name="Ito T."/>
            <person name="Fujiyama A."/>
            <person name="Inagaki F."/>
            <person name="Takami H."/>
        </authorList>
    </citation>
    <scope>NUCLEOTIDE SEQUENCE</scope>
    <source>
        <strain evidence="1">Expedition CK06-06</strain>
    </source>
</reference>
<sequence length="124" mass="14726">MPSNYAIDTNSDYPSFNDKEMQAVEWIITYKEDGSEIYTDNNGRLLFFEFFTKEDNIIRVFWAETEKIKDNSYLYFRTINIKGKIISIRARVRMKLENSKINKVINNMNKIYDNGGSELRLKTK</sequence>
<proteinExistence type="predicted"/>